<proteinExistence type="predicted"/>
<dbReference type="Proteomes" id="UP001060085">
    <property type="component" value="Linkage Group LG05"/>
</dbReference>
<keyword evidence="2" id="KW-1185">Reference proteome</keyword>
<accession>A0ACC0AN63</accession>
<comment type="caution">
    <text evidence="1">The sequence shown here is derived from an EMBL/GenBank/DDBJ whole genome shotgun (WGS) entry which is preliminary data.</text>
</comment>
<organism evidence="1 2">
    <name type="scientific">Catharanthus roseus</name>
    <name type="common">Madagascar periwinkle</name>
    <name type="synonym">Vinca rosea</name>
    <dbReference type="NCBI Taxonomy" id="4058"/>
    <lineage>
        <taxon>Eukaryota</taxon>
        <taxon>Viridiplantae</taxon>
        <taxon>Streptophyta</taxon>
        <taxon>Embryophyta</taxon>
        <taxon>Tracheophyta</taxon>
        <taxon>Spermatophyta</taxon>
        <taxon>Magnoliopsida</taxon>
        <taxon>eudicotyledons</taxon>
        <taxon>Gunneridae</taxon>
        <taxon>Pentapetalae</taxon>
        <taxon>asterids</taxon>
        <taxon>lamiids</taxon>
        <taxon>Gentianales</taxon>
        <taxon>Apocynaceae</taxon>
        <taxon>Rauvolfioideae</taxon>
        <taxon>Vinceae</taxon>
        <taxon>Catharanthinae</taxon>
        <taxon>Catharanthus</taxon>
    </lineage>
</organism>
<dbReference type="EMBL" id="CM044705">
    <property type="protein sequence ID" value="KAI5662413.1"/>
    <property type="molecule type" value="Genomic_DNA"/>
</dbReference>
<reference evidence="2" key="1">
    <citation type="journal article" date="2023" name="Nat. Plants">
        <title>Single-cell RNA sequencing provides a high-resolution roadmap for understanding the multicellular compartmentation of specialized metabolism.</title>
        <authorList>
            <person name="Sun S."/>
            <person name="Shen X."/>
            <person name="Li Y."/>
            <person name="Li Y."/>
            <person name="Wang S."/>
            <person name="Li R."/>
            <person name="Zhang H."/>
            <person name="Shen G."/>
            <person name="Guo B."/>
            <person name="Wei J."/>
            <person name="Xu J."/>
            <person name="St-Pierre B."/>
            <person name="Chen S."/>
            <person name="Sun C."/>
        </authorList>
    </citation>
    <scope>NUCLEOTIDE SEQUENCE [LARGE SCALE GENOMIC DNA]</scope>
</reference>
<gene>
    <name evidence="1" type="ORF">M9H77_21736</name>
</gene>
<evidence type="ECO:0000313" key="1">
    <source>
        <dbReference type="EMBL" id="KAI5662413.1"/>
    </source>
</evidence>
<protein>
    <submittedName>
        <fullName evidence="1">Uncharacterized protein</fullName>
    </submittedName>
</protein>
<evidence type="ECO:0000313" key="2">
    <source>
        <dbReference type="Proteomes" id="UP001060085"/>
    </source>
</evidence>
<sequence>MATRLWGSHGRPRSDLKRQDPPKLAVQRQRHRLAPEGMEKDWEVYQNGAGKKKEDLESFVDEGVYQIEKLKENGWITNIKYDDKALHFRRTDG</sequence>
<name>A0ACC0AN63_CATRO</name>